<dbReference type="InterPro" id="IPR005854">
    <property type="entry name" value="PurF"/>
</dbReference>
<gene>
    <name evidence="7 14" type="primary">purF</name>
    <name evidence="14" type="ORF">JF922_14365</name>
</gene>
<evidence type="ECO:0000256" key="8">
    <source>
        <dbReference type="PIRNR" id="PIRNR000485"/>
    </source>
</evidence>
<dbReference type="EC" id="2.4.2.14" evidence="7"/>
<dbReference type="CDD" id="cd06223">
    <property type="entry name" value="PRTases_typeI"/>
    <property type="match status" value="1"/>
</dbReference>
<keyword evidence="5 7" id="KW-0658">Purine biosynthesis</keyword>
<comment type="cofactor">
    <cofactor evidence="7 11">
        <name>[4Fe-4S] cluster</name>
        <dbReference type="ChEBI" id="CHEBI:49883"/>
    </cofactor>
    <text evidence="7 11">Binds 1 [4Fe-4S] cluster per subunit.</text>
</comment>
<evidence type="ECO:0000313" key="14">
    <source>
        <dbReference type="EMBL" id="MBJ7599244.1"/>
    </source>
</evidence>
<comment type="catalytic activity">
    <reaction evidence="7 8">
        <text>5-phospho-beta-D-ribosylamine + L-glutamate + diphosphate = 5-phospho-alpha-D-ribose 1-diphosphate + L-glutamine + H2O</text>
        <dbReference type="Rhea" id="RHEA:14905"/>
        <dbReference type="ChEBI" id="CHEBI:15377"/>
        <dbReference type="ChEBI" id="CHEBI:29985"/>
        <dbReference type="ChEBI" id="CHEBI:33019"/>
        <dbReference type="ChEBI" id="CHEBI:58017"/>
        <dbReference type="ChEBI" id="CHEBI:58359"/>
        <dbReference type="ChEBI" id="CHEBI:58681"/>
        <dbReference type="EC" id="2.4.2.14"/>
    </reaction>
</comment>
<dbReference type="HAMAP" id="MF_01931">
    <property type="entry name" value="PurF"/>
    <property type="match status" value="1"/>
</dbReference>
<dbReference type="Gene3D" id="3.40.50.2020">
    <property type="match status" value="1"/>
</dbReference>
<feature type="binding site" evidence="7 11">
    <location>
        <position position="408"/>
    </location>
    <ligand>
        <name>[4Fe-4S] cluster</name>
        <dbReference type="ChEBI" id="CHEBI:49883"/>
    </ligand>
</feature>
<name>A0A934K3F1_9BACT</name>
<evidence type="ECO:0000259" key="13">
    <source>
        <dbReference type="PROSITE" id="PS51278"/>
    </source>
</evidence>
<dbReference type="PANTHER" id="PTHR11907">
    <property type="entry name" value="AMIDOPHOSPHORIBOSYLTRANSFERASE"/>
    <property type="match status" value="1"/>
</dbReference>
<comment type="pathway">
    <text evidence="1 7 8">Purine metabolism; IMP biosynthesis via de novo pathway; N(1)-(5-phospho-D-ribosyl)glycinamide from 5-phospho-alpha-D-ribose 1-diphosphate: step 1/2.</text>
</comment>
<evidence type="ECO:0000256" key="7">
    <source>
        <dbReference type="HAMAP-Rule" id="MF_01931"/>
    </source>
</evidence>
<keyword evidence="4 7" id="KW-0808">Transferase</keyword>
<keyword evidence="3 7" id="KW-0328">Glycosyltransferase</keyword>
<dbReference type="NCBIfam" id="TIGR01134">
    <property type="entry name" value="purF"/>
    <property type="match status" value="1"/>
</dbReference>
<reference evidence="14" key="1">
    <citation type="submission" date="2020-10" db="EMBL/GenBank/DDBJ databases">
        <title>Ca. Dormibacterota MAGs.</title>
        <authorList>
            <person name="Montgomery K."/>
        </authorList>
    </citation>
    <scope>NUCLEOTIDE SEQUENCE [LARGE SCALE GENOMIC DNA]</scope>
    <source>
        <strain evidence="14">SC8812_S17_10</strain>
    </source>
</reference>
<evidence type="ECO:0000256" key="12">
    <source>
        <dbReference type="SAM" id="MobiDB-lite"/>
    </source>
</evidence>
<feature type="binding site" evidence="7 11">
    <location>
        <position position="460"/>
    </location>
    <ligand>
        <name>[4Fe-4S] cluster</name>
        <dbReference type="ChEBI" id="CHEBI:49883"/>
    </ligand>
</feature>
<dbReference type="EMBL" id="JAEKNR010000145">
    <property type="protein sequence ID" value="MBJ7599244.1"/>
    <property type="molecule type" value="Genomic_DNA"/>
</dbReference>
<evidence type="ECO:0000256" key="2">
    <source>
        <dbReference type="ARBA" id="ARBA00010138"/>
    </source>
</evidence>
<sequence>MCGIFGIHSRQVEVANLAYFGLFALQHRGQESAGIAIGDGERIRVHRDMGLVAQVFSPSTIKDLDGFVAIGHTRYSTTGASRAENAHPIPFHHPTLGPGALAHNGNLINSDGLRREMEGMGVRFDTGLDTEVMARLIEQTHGADWEEVVKRAFGRTVGAYSCAIITPTSVIALRDPYGFRPLCLGFIPLHAQGRGPGGAGGGSRGSQARSGQPAHVVASETCALDTVNATFVREVQPGEMVVMDDHGLHSSQFQTSGRHAMCVFEFIYFARPDSILKNCELEEARLRMGRELAKEQPVEADMVIGLPDSGTPAAIGYAEEAGIPYREGLIKSRYINRTFIEPDQSLRESGVMLKLNPLRRSLRGKRIIAVDDSIVRGTTSRRIIEVLRKAGAREVHIRVSSPPMRFPCFMGVDIGSTKQLVAANRSVEEVCRFIGADSLAYISIPGLMRAVGRGTIDEFCRACFDGAYPVPVPQQLEMDKFALEGPGFGERRNPLPDPPRKGEGVEVVG</sequence>
<comment type="cofactor">
    <cofactor evidence="7 10">
        <name>Mg(2+)</name>
        <dbReference type="ChEBI" id="CHEBI:18420"/>
    </cofactor>
    <text evidence="7 10">Binds 1 Mg(2+) ion per subunit.</text>
</comment>
<accession>A0A934K3F1</accession>
<dbReference type="InterPro" id="IPR035584">
    <property type="entry name" value="PurF_N"/>
</dbReference>
<dbReference type="AlphaFoldDB" id="A0A934K3F1"/>
<dbReference type="InterPro" id="IPR017932">
    <property type="entry name" value="GATase_2_dom"/>
</dbReference>
<dbReference type="InterPro" id="IPR000836">
    <property type="entry name" value="PRTase_dom"/>
</dbReference>
<dbReference type="RefSeq" id="WP_338202738.1">
    <property type="nucleotide sequence ID" value="NZ_JAEKNR010000145.1"/>
</dbReference>
<keyword evidence="7 10" id="KW-0460">Magnesium</keyword>
<proteinExistence type="inferred from homology"/>
<dbReference type="InterPro" id="IPR029057">
    <property type="entry name" value="PRTase-like"/>
</dbReference>
<comment type="similarity">
    <text evidence="2 7 8">In the C-terminal section; belongs to the purine/pyrimidine phosphoribosyltransferase family.</text>
</comment>
<evidence type="ECO:0000256" key="3">
    <source>
        <dbReference type="ARBA" id="ARBA00022676"/>
    </source>
</evidence>
<comment type="function">
    <text evidence="7">Catalyzes the formation of phosphoribosylamine from phosphoribosylpyrophosphate (PRPP) and glutamine.</text>
</comment>
<dbReference type="PIRSF" id="PIRSF000485">
    <property type="entry name" value="Amd_phspho_trans"/>
    <property type="match status" value="1"/>
</dbReference>
<evidence type="ECO:0000313" key="15">
    <source>
        <dbReference type="Proteomes" id="UP000612893"/>
    </source>
</evidence>
<dbReference type="GO" id="GO:0006189">
    <property type="term" value="P:'de novo' IMP biosynthetic process"/>
    <property type="evidence" value="ECO:0007669"/>
    <property type="project" value="UniProtKB-UniRule"/>
</dbReference>
<keyword evidence="7 11" id="KW-0411">Iron-sulfur</keyword>
<dbReference type="PROSITE" id="PS51278">
    <property type="entry name" value="GATASE_TYPE_2"/>
    <property type="match status" value="1"/>
</dbReference>
<dbReference type="Proteomes" id="UP000612893">
    <property type="component" value="Unassembled WGS sequence"/>
</dbReference>
<dbReference type="SUPFAM" id="SSF56235">
    <property type="entry name" value="N-terminal nucleophile aminohydrolases (Ntn hydrolases)"/>
    <property type="match status" value="1"/>
</dbReference>
<keyword evidence="15" id="KW-1185">Reference proteome</keyword>
<organism evidence="14 15">
    <name type="scientific">Candidatus Nephthysia bennettiae</name>
    <dbReference type="NCBI Taxonomy" id="3127016"/>
    <lineage>
        <taxon>Bacteria</taxon>
        <taxon>Bacillati</taxon>
        <taxon>Candidatus Dormiibacterota</taxon>
        <taxon>Candidatus Dormibacteria</taxon>
        <taxon>Candidatus Dormibacterales</taxon>
        <taxon>Candidatus Dormibacteraceae</taxon>
        <taxon>Candidatus Nephthysia</taxon>
    </lineage>
</organism>
<dbReference type="Pfam" id="PF13522">
    <property type="entry name" value="GATase_6"/>
    <property type="match status" value="1"/>
</dbReference>
<evidence type="ECO:0000256" key="11">
    <source>
        <dbReference type="PIRSR" id="PIRSR000485-3"/>
    </source>
</evidence>
<dbReference type="GO" id="GO:0009113">
    <property type="term" value="P:purine nucleobase biosynthetic process"/>
    <property type="evidence" value="ECO:0007669"/>
    <property type="project" value="UniProtKB-UniRule"/>
</dbReference>
<dbReference type="Gene3D" id="3.60.20.10">
    <property type="entry name" value="Glutamine Phosphoribosylpyrophosphate, subunit 1, domain 1"/>
    <property type="match status" value="1"/>
</dbReference>
<dbReference type="CDD" id="cd00715">
    <property type="entry name" value="GPATase_N"/>
    <property type="match status" value="1"/>
</dbReference>
<evidence type="ECO:0000256" key="6">
    <source>
        <dbReference type="ARBA" id="ARBA00022962"/>
    </source>
</evidence>
<dbReference type="Pfam" id="PF00156">
    <property type="entry name" value="Pribosyltran"/>
    <property type="match status" value="1"/>
</dbReference>
<evidence type="ECO:0000256" key="9">
    <source>
        <dbReference type="PIRSR" id="PIRSR000485-1"/>
    </source>
</evidence>
<evidence type="ECO:0000256" key="1">
    <source>
        <dbReference type="ARBA" id="ARBA00005209"/>
    </source>
</evidence>
<feature type="binding site" evidence="7 11">
    <location>
        <position position="463"/>
    </location>
    <ligand>
        <name>[4Fe-4S] cluster</name>
        <dbReference type="ChEBI" id="CHEBI:49883"/>
    </ligand>
</feature>
<feature type="region of interest" description="Disordered" evidence="12">
    <location>
        <begin position="487"/>
        <end position="509"/>
    </location>
</feature>
<evidence type="ECO:0000256" key="10">
    <source>
        <dbReference type="PIRSR" id="PIRSR000485-2"/>
    </source>
</evidence>
<feature type="compositionally biased region" description="Basic and acidic residues" evidence="12">
    <location>
        <begin position="489"/>
        <end position="509"/>
    </location>
</feature>
<feature type="binding site" evidence="7 10">
    <location>
        <position position="309"/>
    </location>
    <ligand>
        <name>Mg(2+)</name>
        <dbReference type="ChEBI" id="CHEBI:18420"/>
    </ligand>
</feature>
<feature type="binding site" evidence="7 10">
    <location>
        <position position="371"/>
    </location>
    <ligand>
        <name>Mg(2+)</name>
        <dbReference type="ChEBI" id="CHEBI:18420"/>
    </ligand>
</feature>
<protein>
    <recommendedName>
        <fullName evidence="7">Amidophosphoribosyltransferase</fullName>
        <shortName evidence="7">ATase</shortName>
        <ecNumber evidence="7">2.4.2.14</ecNumber>
    </recommendedName>
    <alternativeName>
        <fullName evidence="7">Glutamine phosphoribosylpyrophosphate amidotransferase</fullName>
        <shortName evidence="7">GPATase</shortName>
    </alternativeName>
</protein>
<feature type="binding site" evidence="7 10">
    <location>
        <position position="372"/>
    </location>
    <ligand>
        <name>Mg(2+)</name>
        <dbReference type="ChEBI" id="CHEBI:18420"/>
    </ligand>
</feature>
<evidence type="ECO:0000256" key="4">
    <source>
        <dbReference type="ARBA" id="ARBA00022679"/>
    </source>
</evidence>
<keyword evidence="6 7" id="KW-0315">Glutamine amidotransferase</keyword>
<dbReference type="InterPro" id="IPR029055">
    <property type="entry name" value="Ntn_hydrolases_N"/>
</dbReference>
<keyword evidence="7" id="KW-0004">4Fe-4S</keyword>
<feature type="binding site" evidence="7 11">
    <location>
        <position position="262"/>
    </location>
    <ligand>
        <name>[4Fe-4S] cluster</name>
        <dbReference type="ChEBI" id="CHEBI:49883"/>
    </ligand>
</feature>
<dbReference type="SUPFAM" id="SSF53271">
    <property type="entry name" value="PRTase-like"/>
    <property type="match status" value="1"/>
</dbReference>
<dbReference type="GO" id="GO:0000287">
    <property type="term" value="F:magnesium ion binding"/>
    <property type="evidence" value="ECO:0007669"/>
    <property type="project" value="UniProtKB-UniRule"/>
</dbReference>
<comment type="caution">
    <text evidence="14">The sequence shown here is derived from an EMBL/GenBank/DDBJ whole genome shotgun (WGS) entry which is preliminary data.</text>
</comment>
<evidence type="ECO:0000256" key="5">
    <source>
        <dbReference type="ARBA" id="ARBA00022755"/>
    </source>
</evidence>
<keyword evidence="7 11" id="KW-0408">Iron</keyword>
<dbReference type="GO" id="GO:0004044">
    <property type="term" value="F:amidophosphoribosyltransferase activity"/>
    <property type="evidence" value="ECO:0007669"/>
    <property type="project" value="UniProtKB-UniRule"/>
</dbReference>
<dbReference type="GO" id="GO:0051539">
    <property type="term" value="F:4 iron, 4 sulfur cluster binding"/>
    <property type="evidence" value="ECO:0007669"/>
    <property type="project" value="UniProtKB-KW"/>
</dbReference>
<feature type="domain" description="Glutamine amidotransferase type-2" evidence="13">
    <location>
        <begin position="2"/>
        <end position="246"/>
    </location>
</feature>
<feature type="active site" description="Nucleophile" evidence="7 9">
    <location>
        <position position="2"/>
    </location>
</feature>
<keyword evidence="7 10" id="KW-0479">Metal-binding</keyword>